<dbReference type="AlphaFoldDB" id="A0A0E9QRN4"/>
<reference evidence="1" key="2">
    <citation type="journal article" date="2015" name="Fish Shellfish Immunol.">
        <title>Early steps in the European eel (Anguilla anguilla)-Vibrio vulnificus interaction in the gills: Role of the RtxA13 toxin.</title>
        <authorList>
            <person name="Callol A."/>
            <person name="Pajuelo D."/>
            <person name="Ebbesson L."/>
            <person name="Teles M."/>
            <person name="MacKenzie S."/>
            <person name="Amaro C."/>
        </authorList>
    </citation>
    <scope>NUCLEOTIDE SEQUENCE</scope>
</reference>
<reference evidence="1" key="1">
    <citation type="submission" date="2014-11" db="EMBL/GenBank/DDBJ databases">
        <authorList>
            <person name="Amaro Gonzalez C."/>
        </authorList>
    </citation>
    <scope>NUCLEOTIDE SEQUENCE</scope>
</reference>
<dbReference type="EMBL" id="GBXM01088609">
    <property type="protein sequence ID" value="JAH19968.1"/>
    <property type="molecule type" value="Transcribed_RNA"/>
</dbReference>
<proteinExistence type="predicted"/>
<organism evidence="1">
    <name type="scientific">Anguilla anguilla</name>
    <name type="common">European freshwater eel</name>
    <name type="synonym">Muraena anguilla</name>
    <dbReference type="NCBI Taxonomy" id="7936"/>
    <lineage>
        <taxon>Eukaryota</taxon>
        <taxon>Metazoa</taxon>
        <taxon>Chordata</taxon>
        <taxon>Craniata</taxon>
        <taxon>Vertebrata</taxon>
        <taxon>Euteleostomi</taxon>
        <taxon>Actinopterygii</taxon>
        <taxon>Neopterygii</taxon>
        <taxon>Teleostei</taxon>
        <taxon>Anguilliformes</taxon>
        <taxon>Anguillidae</taxon>
        <taxon>Anguilla</taxon>
    </lineage>
</organism>
<protein>
    <submittedName>
        <fullName evidence="1">Uncharacterized protein</fullName>
    </submittedName>
</protein>
<name>A0A0E9QRN4_ANGAN</name>
<evidence type="ECO:0000313" key="1">
    <source>
        <dbReference type="EMBL" id="JAH19626.1"/>
    </source>
</evidence>
<dbReference type="EMBL" id="GBXM01088951">
    <property type="protein sequence ID" value="JAH19626.1"/>
    <property type="molecule type" value="Transcribed_RNA"/>
</dbReference>
<accession>A0A0E9QRN4</accession>
<dbReference type="EMBL" id="GBXM01105639">
    <property type="protein sequence ID" value="JAH02938.1"/>
    <property type="molecule type" value="Transcribed_RNA"/>
</dbReference>
<sequence length="49" mass="5371">MGASRLICGFVDFIRRLIRFPEPDANLSGIFPSAESALSSGRTSLRETK</sequence>